<protein>
    <submittedName>
        <fullName evidence="2">Vacuole membrane protein 1 (Trinotate prediction)</fullName>
    </submittedName>
</protein>
<dbReference type="EMBL" id="GHBR01000722">
    <property type="protein sequence ID" value="NDJ96216.1"/>
    <property type="molecule type" value="Transcribed_RNA"/>
</dbReference>
<name>A0A6B2G0Y5_MYXSQ</name>
<keyword evidence="1" id="KW-0812">Transmembrane</keyword>
<accession>A0A6B2G0Y5</accession>
<evidence type="ECO:0000256" key="1">
    <source>
        <dbReference type="SAM" id="Phobius"/>
    </source>
</evidence>
<evidence type="ECO:0000313" key="2">
    <source>
        <dbReference type="EMBL" id="NDJ96216.1"/>
    </source>
</evidence>
<feature type="transmembrane region" description="Helical" evidence="1">
    <location>
        <begin position="81"/>
        <end position="104"/>
    </location>
</feature>
<keyword evidence="1" id="KW-1133">Transmembrane helix</keyword>
<sequence length="353" mass="40231">MDMNGENRISLLYYPIVTMKYFVHEIVYLFQKNRPAIRPYQKYIKCSGIFLLIIFILYALERPQSSFIHKGVQEIIYLLKWNGLGILSSIGLGFGFHTFVLYLAPFIASVTMAAWECNSVRFPPPYPHKITCPTEPDKIAMNIWKIALKVKMEAFAWGLGTAIGELPPYLLAFASQATSECPTKYSPFQSNFLGSKIKKLFDFFIRRVGFLGIIFCASIPNPLFDFAGITCGLYRVSFWTFFGATIIGKSIIKVTMMGLFVIFCFSPKTEHLILNVIRKTPLIGRKVSKILNETVESQKFRFHPEFASSNFKKINVFQVIINCAVVLMILYIIISTINSLARSHLKRISNNNS</sequence>
<feature type="transmembrane region" description="Helical" evidence="1">
    <location>
        <begin position="236"/>
        <end position="265"/>
    </location>
</feature>
<feature type="transmembrane region" description="Helical" evidence="1">
    <location>
        <begin position="319"/>
        <end position="341"/>
    </location>
</feature>
<organism evidence="2">
    <name type="scientific">Myxobolus squamalis</name>
    <name type="common">Myxosporean</name>
    <dbReference type="NCBI Taxonomy" id="59785"/>
    <lineage>
        <taxon>Eukaryota</taxon>
        <taxon>Metazoa</taxon>
        <taxon>Cnidaria</taxon>
        <taxon>Myxozoa</taxon>
        <taxon>Myxosporea</taxon>
        <taxon>Bivalvulida</taxon>
        <taxon>Platysporina</taxon>
        <taxon>Myxobolidae</taxon>
        <taxon>Myxobolus</taxon>
    </lineage>
</organism>
<reference evidence="2" key="1">
    <citation type="submission" date="2018-11" db="EMBL/GenBank/DDBJ databases">
        <title>Myxobolus squamalis genome and transcriptome.</title>
        <authorList>
            <person name="Yahalomi D."/>
            <person name="Atkinson S.D."/>
            <person name="Neuhof M."/>
            <person name="Chang E.S."/>
            <person name="Philippe H."/>
            <person name="Cartwright P."/>
            <person name="Bartholomew J.L."/>
            <person name="Huchon D."/>
        </authorList>
    </citation>
    <scope>NUCLEOTIDE SEQUENCE</scope>
    <source>
        <strain evidence="2">71B08</strain>
        <tissue evidence="2">Whole</tissue>
    </source>
</reference>
<feature type="transmembrane region" description="Helical" evidence="1">
    <location>
        <begin position="204"/>
        <end position="224"/>
    </location>
</feature>
<dbReference type="AlphaFoldDB" id="A0A6B2G0Y5"/>
<feature type="transmembrane region" description="Helical" evidence="1">
    <location>
        <begin position="12"/>
        <end position="31"/>
    </location>
</feature>
<keyword evidence="1" id="KW-0472">Membrane</keyword>
<proteinExistence type="predicted"/>
<feature type="transmembrane region" description="Helical" evidence="1">
    <location>
        <begin position="43"/>
        <end position="61"/>
    </location>
</feature>